<accession>A0A1I4PSI5</accession>
<gene>
    <name evidence="2" type="ORF">SAMN04488042_10610</name>
</gene>
<dbReference type="AlphaFoldDB" id="A0A1I4PSI5"/>
<reference evidence="2 3" key="1">
    <citation type="submission" date="2016-10" db="EMBL/GenBank/DDBJ databases">
        <authorList>
            <person name="de Groot N.N."/>
        </authorList>
    </citation>
    <scope>NUCLEOTIDE SEQUENCE [LARGE SCALE GENOMIC DNA]</scope>
    <source>
        <strain evidence="2 3">DSM 15283</strain>
    </source>
</reference>
<dbReference type="EMBL" id="FOTQ01000006">
    <property type="protein sequence ID" value="SFM30719.1"/>
    <property type="molecule type" value="Genomic_DNA"/>
</dbReference>
<dbReference type="Pfam" id="PF09361">
    <property type="entry name" value="Phasin_2"/>
    <property type="match status" value="1"/>
</dbReference>
<dbReference type="InterPro" id="IPR018968">
    <property type="entry name" value="Phasin"/>
</dbReference>
<proteinExistence type="predicted"/>
<dbReference type="RefSeq" id="WP_093094487.1">
    <property type="nucleotide sequence ID" value="NZ_FOTQ01000006.1"/>
</dbReference>
<dbReference type="STRING" id="254406.SAMN04488042_10610"/>
<evidence type="ECO:0000313" key="2">
    <source>
        <dbReference type="EMBL" id="SFM30719.1"/>
    </source>
</evidence>
<evidence type="ECO:0000313" key="3">
    <source>
        <dbReference type="Proteomes" id="UP000199144"/>
    </source>
</evidence>
<keyword evidence="3" id="KW-1185">Reference proteome</keyword>
<dbReference type="Proteomes" id="UP000199144">
    <property type="component" value="Unassembled WGS sequence"/>
</dbReference>
<evidence type="ECO:0000259" key="1">
    <source>
        <dbReference type="Pfam" id="PF09361"/>
    </source>
</evidence>
<sequence length="104" mass="11700">MATKSKDTKTAEKAAFDPMAAFNPAAAKVWQDIMAESVRFMTERLQKDMETQKAMLSCKSPAELLQLQTEFFQDAMKDYTDEATRMLTLMSSTGTARSYDDVPL</sequence>
<protein>
    <submittedName>
        <fullName evidence="2">Phasin protein</fullName>
    </submittedName>
</protein>
<organism evidence="2 3">
    <name type="scientific">Shimia aestuarii</name>
    <dbReference type="NCBI Taxonomy" id="254406"/>
    <lineage>
        <taxon>Bacteria</taxon>
        <taxon>Pseudomonadati</taxon>
        <taxon>Pseudomonadota</taxon>
        <taxon>Alphaproteobacteria</taxon>
        <taxon>Rhodobacterales</taxon>
        <taxon>Roseobacteraceae</taxon>
    </lineage>
</organism>
<feature type="domain" description="Phasin" evidence="1">
    <location>
        <begin position="9"/>
        <end position="95"/>
    </location>
</feature>
<name>A0A1I4PSI5_9RHOB</name>
<dbReference type="OrthoDB" id="7744969at2"/>